<dbReference type="InterPro" id="IPR038005">
    <property type="entry name" value="RX-like_CC"/>
</dbReference>
<organism evidence="17 18">
    <name type="scientific">Datura stramonium</name>
    <name type="common">Jimsonweed</name>
    <name type="synonym">Common thornapple</name>
    <dbReference type="NCBI Taxonomy" id="4076"/>
    <lineage>
        <taxon>Eukaryota</taxon>
        <taxon>Viridiplantae</taxon>
        <taxon>Streptophyta</taxon>
        <taxon>Embryophyta</taxon>
        <taxon>Tracheophyta</taxon>
        <taxon>Spermatophyta</taxon>
        <taxon>Magnoliopsida</taxon>
        <taxon>eudicotyledons</taxon>
        <taxon>Gunneridae</taxon>
        <taxon>Pentapetalae</taxon>
        <taxon>asterids</taxon>
        <taxon>lamiids</taxon>
        <taxon>Solanales</taxon>
        <taxon>Solanaceae</taxon>
        <taxon>Solanoideae</taxon>
        <taxon>Datureae</taxon>
        <taxon>Datura</taxon>
    </lineage>
</organism>
<keyword evidence="9" id="KW-0547">Nucleotide-binding</keyword>
<comment type="function">
    <text evidence="1">Confers resistance to late blight (Phytophthora infestans) races carrying the avirulence gene Avr1. Resistance proteins guard the plant against pathogens that contain an appropriate avirulence protein via an indirect interaction with this avirulence protein. That triggers a defense system including the hypersensitive response, which restricts the pathogen growth.</text>
</comment>
<evidence type="ECO:0000259" key="16">
    <source>
        <dbReference type="Pfam" id="PF23559"/>
    </source>
</evidence>
<dbReference type="SUPFAM" id="SSF52540">
    <property type="entry name" value="P-loop containing nucleoside triphosphate hydrolases"/>
    <property type="match status" value="1"/>
</dbReference>
<feature type="domain" description="NB-ARC" evidence="14">
    <location>
        <begin position="1020"/>
        <end position="1191"/>
    </location>
</feature>
<evidence type="ECO:0000313" key="17">
    <source>
        <dbReference type="EMBL" id="MCD7449478.1"/>
    </source>
</evidence>
<name>A0ABS8RRM9_DATST</name>
<dbReference type="InterPro" id="IPR058922">
    <property type="entry name" value="WHD_DRP"/>
</dbReference>
<dbReference type="InterPro" id="IPR044974">
    <property type="entry name" value="Disease_R_plants"/>
</dbReference>
<evidence type="ECO:0000256" key="4">
    <source>
        <dbReference type="ARBA" id="ARBA00008894"/>
    </source>
</evidence>
<proteinExistence type="inferred from homology"/>
<evidence type="ECO:0000256" key="12">
    <source>
        <dbReference type="ARBA" id="ARBA00023054"/>
    </source>
</evidence>
<keyword evidence="10" id="KW-0611">Plant defense</keyword>
<dbReference type="InterPro" id="IPR021929">
    <property type="entry name" value="R1A-like_N"/>
</dbReference>
<comment type="caution">
    <text evidence="17">The sequence shown here is derived from an EMBL/GenBank/DDBJ whole genome shotgun (WGS) entry which is preliminary data.</text>
</comment>
<accession>A0ABS8RRM9</accession>
<evidence type="ECO:0000256" key="9">
    <source>
        <dbReference type="ARBA" id="ARBA00022741"/>
    </source>
</evidence>
<dbReference type="Gene3D" id="1.10.8.430">
    <property type="entry name" value="Helical domain of apoptotic protease-activating factors"/>
    <property type="match status" value="1"/>
</dbReference>
<dbReference type="InterPro" id="IPR032675">
    <property type="entry name" value="LRR_dom_sf"/>
</dbReference>
<keyword evidence="13" id="KW-0472">Membrane</keyword>
<dbReference type="Pfam" id="PF23559">
    <property type="entry name" value="WHD_DRP"/>
    <property type="match status" value="1"/>
</dbReference>
<dbReference type="Pfam" id="PF00931">
    <property type="entry name" value="NB-ARC"/>
    <property type="match status" value="1"/>
</dbReference>
<dbReference type="InterPro" id="IPR002182">
    <property type="entry name" value="NB-ARC"/>
</dbReference>
<sequence length="1740" mass="200156">MIHSHTQLWQMDSDGYFHPSFALCVWAFHAPVKRKLKGEKEMAKECCNVIGAINLVKARKLDSLTINQLDNAGNHLGHVVVFLSNLEKCYPENGISKQLRPLFLEAHDGFSEISHTTGRSPYTIKMISSVLKIIKLENIAGRIKASKPSRSSSRISMNMVGFVKVLLDYVQDHAPFPSVLLKKLESLKIFLKFTAKRCVEHESMKDLFTHAEDVAYTAAHLCFLGLAYNIESEFSKLLERISPFRPKLRQIYLSVLIGSKSSRSSRRIRIHINSMFDFVIALLEDLKELQMVAIDDRIPWFQQGLCNFSSFLWDIELERTPHEEFKSLLSHIEALAIEAAVVIYSYDKEMENDYEEMQKLFLLQLKFNQVKVEVNLIQLPNSEATITAPLDDLIDYVREELIFVRTFVMDSLEQCTEQTKIIDLLTLIQSTASQAWSVISSVSHGSKQEGLAKEIDLLHFQLLLKFKFIKAVIRQMCSNISASPTLDHPMMKLLEFLPFNFEVIDSYFSMLKFSKTLFSDSLKMDELLMGFHEYIIDNLLKCVTNLTYTVMNEVKKFYFGLLLLVTYLVDPLVQFIGRKKQNKSKKVKSSRSVHWKGFGTTVIEGRSAFSLSIEDTVDSNKSRKVDLVLQFLTEAVKLLKYERSLKHYATVKAHIFDLIKRAYEELVFIGTFLMDVLRQHTELDKLHDLLMHTDETAHKLAKIRGYSYESFMDSRNNEEMRLSLVNYLQEIESLKVEIRKICCPCNMTGGEGLINFLLNHQDRMLNYDVCSISFLKGQIPVVKDKLESLRSFLADIVQYHNMHQELKDGLKPVQDIKYVCLFPIWDYRPAWYYMLYLSDVKQLLRVFEAEVKMVHLKVPDSSGYSFPKTNGLGFLNSFLGKLEELLRSKLDSIVELKHPIESVKEGLLCLKSLTLTDRFTESLDEQDEVCHLISSGSEMAYKAEHVIDSCLACSHPLWYKVVWISDVVENIKLVNKVVRKTCQRKKVDATVSKAAETSTNLSPFLSVNTPTENEEMVGFQDAIDELKNQLFERSPQLDVISIIGMPGLGKTTLAKKIYNDPIVISHFDIRAQCRVTQVYSWRELLLTILNGVLEPADRDEKEEGELADELRRFLLTKRFLLLIDDVWDNYAWDNLHMCFKDAQNGSRIILTTRLSDVAIYAKCESEPYHLRLFRDDESWTLLQKEVFQGEMCPCELEDVGFRIAKCCRGLPLSIVLVAGVLKQKKNEADLWKVVEESLGSKSIGSLEESMSIIGLSYKNLPHHLKPCFLYFGGFLKGKDIHVSKLTQLWQAEGFVQANKETGAKDYLEDLIRRNLVMGMEKRPNGKLKTCGIHDLLHTFCLEKAKQENFLLQINSGEDVFPENPKEYRLFIHSNQDEIDLWRPTRSNVRSLLFNTIDPDNLLWPRDISFIFDSFKLVKVLDLESFNIGGTFPTEIQYLIQMKYFAAQTDANSIPSSIAKLWNLETFVVRGLGGEMILPCSLLKMVKLRHVHVNHRVSLALHENMDESLANSQLANLETFSTLHLSYGEDAEKILRYMPKLRKLSCMFSGTFGYSKKVTGRCVLFPRLDFLSHLESLKLISNSYPAKLPHEFNFPSKLRELTLSKFRLPWTQISTIAELPNLEILKLCLRTFEGDLWEVKDSEFPELKYLKMDNLKVAQWSVSDDAFPKLERLVLMKCKRLEKIPSHFGDAVSLRSIEVSWCSWTVANSAQEIQTTQREDMANDAFIVTIQPPDWTRRSSP</sequence>
<dbReference type="InterPro" id="IPR042197">
    <property type="entry name" value="Apaf_helical"/>
</dbReference>
<dbReference type="InterPro" id="IPR036388">
    <property type="entry name" value="WH-like_DNA-bd_sf"/>
</dbReference>
<evidence type="ECO:0000256" key="2">
    <source>
        <dbReference type="ARBA" id="ARBA00004170"/>
    </source>
</evidence>
<dbReference type="PANTHER" id="PTHR23155">
    <property type="entry name" value="DISEASE RESISTANCE PROTEIN RP"/>
    <property type="match status" value="1"/>
</dbReference>
<evidence type="ECO:0000256" key="10">
    <source>
        <dbReference type="ARBA" id="ARBA00022821"/>
    </source>
</evidence>
<dbReference type="PRINTS" id="PR00364">
    <property type="entry name" value="DISEASERSIST"/>
</dbReference>
<evidence type="ECO:0000256" key="1">
    <source>
        <dbReference type="ARBA" id="ARBA00002074"/>
    </source>
</evidence>
<evidence type="ECO:0000256" key="8">
    <source>
        <dbReference type="ARBA" id="ARBA00022737"/>
    </source>
</evidence>
<evidence type="ECO:0000256" key="7">
    <source>
        <dbReference type="ARBA" id="ARBA00022667"/>
    </source>
</evidence>
<dbReference type="SUPFAM" id="SSF52058">
    <property type="entry name" value="L domain-like"/>
    <property type="match status" value="1"/>
</dbReference>
<feature type="domain" description="Disease resistance protein winged helix" evidence="16">
    <location>
        <begin position="1274"/>
        <end position="1339"/>
    </location>
</feature>
<dbReference type="Gene3D" id="3.80.10.10">
    <property type="entry name" value="Ribonuclease Inhibitor"/>
    <property type="match status" value="2"/>
</dbReference>
<comment type="similarity">
    <text evidence="4">Belongs to the disease resistance NB-LRR family.</text>
</comment>
<evidence type="ECO:0000256" key="6">
    <source>
        <dbReference type="ARBA" id="ARBA00022614"/>
    </source>
</evidence>
<comment type="subcellular location">
    <subcellularLocation>
        <location evidence="3">Cytoplasm</location>
    </subcellularLocation>
    <subcellularLocation>
        <location evidence="2">Membrane</location>
        <topology evidence="2">Peripheral membrane protein</topology>
    </subcellularLocation>
</comment>
<dbReference type="Pfam" id="PF12061">
    <property type="entry name" value="NB-LRR"/>
    <property type="match status" value="1"/>
</dbReference>
<evidence type="ECO:0000256" key="3">
    <source>
        <dbReference type="ARBA" id="ARBA00004496"/>
    </source>
</evidence>
<keyword evidence="7" id="KW-0381">Hypersensitive response</keyword>
<dbReference type="InterPro" id="IPR027417">
    <property type="entry name" value="P-loop_NTPase"/>
</dbReference>
<protein>
    <submittedName>
        <fullName evidence="17">Uncharacterized protein</fullName>
    </submittedName>
</protein>
<dbReference type="Proteomes" id="UP000823775">
    <property type="component" value="Unassembled WGS sequence"/>
</dbReference>
<evidence type="ECO:0000313" key="18">
    <source>
        <dbReference type="Proteomes" id="UP000823775"/>
    </source>
</evidence>
<feature type="domain" description="Late blight resistance protein R1A-like N-terminal" evidence="15">
    <location>
        <begin position="178"/>
        <end position="360"/>
    </location>
</feature>
<keyword evidence="18" id="KW-1185">Reference proteome</keyword>
<evidence type="ECO:0000259" key="15">
    <source>
        <dbReference type="Pfam" id="PF12061"/>
    </source>
</evidence>
<keyword evidence="5" id="KW-0963">Cytoplasm</keyword>
<keyword evidence="6" id="KW-0433">Leucine-rich repeat</keyword>
<dbReference type="CDD" id="cd14798">
    <property type="entry name" value="RX-CC_like"/>
    <property type="match status" value="2"/>
</dbReference>
<evidence type="ECO:0000259" key="14">
    <source>
        <dbReference type="Pfam" id="PF00931"/>
    </source>
</evidence>
<reference evidence="17 18" key="1">
    <citation type="journal article" date="2021" name="BMC Genomics">
        <title>Datura genome reveals duplications of psychoactive alkaloid biosynthetic genes and high mutation rate following tissue culture.</title>
        <authorList>
            <person name="Rajewski A."/>
            <person name="Carter-House D."/>
            <person name="Stajich J."/>
            <person name="Litt A."/>
        </authorList>
    </citation>
    <scope>NUCLEOTIDE SEQUENCE [LARGE SCALE GENOMIC DNA]</scope>
    <source>
        <strain evidence="17">AR-01</strain>
    </source>
</reference>
<evidence type="ECO:0000256" key="5">
    <source>
        <dbReference type="ARBA" id="ARBA00022490"/>
    </source>
</evidence>
<keyword evidence="12" id="KW-0175">Coiled coil</keyword>
<keyword evidence="11" id="KW-0067">ATP-binding</keyword>
<gene>
    <name evidence="17" type="ORF">HAX54_052634</name>
</gene>
<evidence type="ECO:0000256" key="13">
    <source>
        <dbReference type="ARBA" id="ARBA00023136"/>
    </source>
</evidence>
<dbReference type="Gene3D" id="3.40.50.300">
    <property type="entry name" value="P-loop containing nucleotide triphosphate hydrolases"/>
    <property type="match status" value="1"/>
</dbReference>
<keyword evidence="8" id="KW-0677">Repeat</keyword>
<dbReference type="Gene3D" id="1.10.10.10">
    <property type="entry name" value="Winged helix-like DNA-binding domain superfamily/Winged helix DNA-binding domain"/>
    <property type="match status" value="1"/>
</dbReference>
<dbReference type="PANTHER" id="PTHR23155:SF1152">
    <property type="entry name" value="AAA+ ATPASE DOMAIN-CONTAINING PROTEIN"/>
    <property type="match status" value="1"/>
</dbReference>
<evidence type="ECO:0000256" key="11">
    <source>
        <dbReference type="ARBA" id="ARBA00022840"/>
    </source>
</evidence>
<dbReference type="EMBL" id="JACEIK010000096">
    <property type="protein sequence ID" value="MCD7449478.1"/>
    <property type="molecule type" value="Genomic_DNA"/>
</dbReference>